<comment type="caution">
    <text evidence="2">The sequence shown here is derived from an EMBL/GenBank/DDBJ whole genome shotgun (WGS) entry which is preliminary data.</text>
</comment>
<feature type="signal peptide" evidence="1">
    <location>
        <begin position="1"/>
        <end position="24"/>
    </location>
</feature>
<dbReference type="Pfam" id="PF16148">
    <property type="entry name" value="DUF4856"/>
    <property type="match status" value="1"/>
</dbReference>
<dbReference type="EMBL" id="JAQOMS010000002">
    <property type="protein sequence ID" value="MDC2888914.1"/>
    <property type="molecule type" value="Genomic_DNA"/>
</dbReference>
<protein>
    <submittedName>
        <fullName evidence="2">DUF4856 domain-containing protein</fullName>
    </submittedName>
</protein>
<evidence type="ECO:0000313" key="2">
    <source>
        <dbReference type="EMBL" id="MDC2888914.1"/>
    </source>
</evidence>
<proteinExistence type="predicted"/>
<keyword evidence="3" id="KW-1185">Reference proteome</keyword>
<feature type="chain" id="PRO_5045564745" evidence="1">
    <location>
        <begin position="25"/>
        <end position="566"/>
    </location>
</feature>
<name>A0ABT5FBJ3_9GAMM</name>
<dbReference type="InterPro" id="IPR032331">
    <property type="entry name" value="DUF4856"/>
</dbReference>
<reference evidence="2 3" key="1">
    <citation type="submission" date="2023-01" db="EMBL/GenBank/DDBJ databases">
        <title>Psychrosphaera sp. nov., isolated from marine algae.</title>
        <authorList>
            <person name="Bayburt H."/>
            <person name="Choi B.J."/>
            <person name="Kim J.M."/>
            <person name="Choi D.G."/>
            <person name="Jeon C.O."/>
        </authorList>
    </citation>
    <scope>NUCLEOTIDE SEQUENCE [LARGE SCALE GENOMIC DNA]</scope>
    <source>
        <strain evidence="2 3">G1-22</strain>
    </source>
</reference>
<dbReference type="RefSeq" id="WP_272180463.1">
    <property type="nucleotide sequence ID" value="NZ_JAQOMS010000002.1"/>
</dbReference>
<evidence type="ECO:0000256" key="1">
    <source>
        <dbReference type="SAM" id="SignalP"/>
    </source>
</evidence>
<keyword evidence="1" id="KW-0732">Signal</keyword>
<dbReference type="Gene3D" id="2.60.40.60">
    <property type="entry name" value="Cadherins"/>
    <property type="match status" value="1"/>
</dbReference>
<dbReference type="SUPFAM" id="SSF49313">
    <property type="entry name" value="Cadherin-like"/>
    <property type="match status" value="1"/>
</dbReference>
<dbReference type="InterPro" id="IPR015919">
    <property type="entry name" value="Cadherin-like_sf"/>
</dbReference>
<accession>A0ABT5FBJ3</accession>
<gene>
    <name evidence="2" type="ORF">PN838_09205</name>
</gene>
<sequence>MEATQMLKKSLVTLAILANTMAITACSSDDDKNSAPTGINLATTSVDENEVGAVIGQLTAVDSDSNDTHTFTLDDARFEISGVQLSLASDIALNYEVESTVTVNVTTTDSEGNSFSSDLTIDVNDVLDRYDFGERVSYTGQVARQLLILELNNYIDSQLTTDLNNNVLTTRDEVIAKLMSFYKMTSDEYVLETSQNPLTVATTPSAVQTILADVSSSLKDLSGKIAGNDATGQHKDWSTEFVAFGDKGTRTPEQEIIRLFNLIADNAEEEFFNGNARTDAFGDTITKVYLSDDGLDYKQLIQKILLGAVNFSQGTDDYLDNNIDGKGLLSTHVVEAGSSYSALEHQFDEGFGYFGAARDYLEYSDDEISIKGGRDDYQGMHDTNGDDEIDFTSEYIFGHAANAAKRDRGTVTNAAPTDFTSDAMNAFLIGRKLLADTAGTELTDQQMADLIAQRDIAVAAWEKAIAATVVHYINDTLGDYAAFATDSFSYSDLAKHWSELKGFAISLQFSPFSPLTPTQHEQVNQLIGDAPELVSDNVDSYKADLLQAQGILATAYAFDAENVTNW</sequence>
<dbReference type="Proteomes" id="UP001528411">
    <property type="component" value="Unassembled WGS sequence"/>
</dbReference>
<organism evidence="2 3">
    <name type="scientific">Psychrosphaera algicola</name>
    <dbReference type="NCBI Taxonomy" id="3023714"/>
    <lineage>
        <taxon>Bacteria</taxon>
        <taxon>Pseudomonadati</taxon>
        <taxon>Pseudomonadota</taxon>
        <taxon>Gammaproteobacteria</taxon>
        <taxon>Alteromonadales</taxon>
        <taxon>Pseudoalteromonadaceae</taxon>
        <taxon>Psychrosphaera</taxon>
    </lineage>
</organism>
<evidence type="ECO:0000313" key="3">
    <source>
        <dbReference type="Proteomes" id="UP001528411"/>
    </source>
</evidence>